<dbReference type="InterPro" id="IPR013730">
    <property type="entry name" value="Fyv7/TAP26"/>
</dbReference>
<proteinExistence type="predicted"/>
<evidence type="ECO:0000313" key="2">
    <source>
        <dbReference type="EMBL" id="CAD5123010.1"/>
    </source>
</evidence>
<reference evidence="2 3" key="1">
    <citation type="submission" date="2020-08" db="EMBL/GenBank/DDBJ databases">
        <authorList>
            <person name="Hejnol A."/>
        </authorList>
    </citation>
    <scope>NUCLEOTIDE SEQUENCE [LARGE SCALE GENOMIC DNA]</scope>
</reference>
<feature type="compositionally biased region" description="Basic residues" evidence="1">
    <location>
        <begin position="15"/>
        <end position="27"/>
    </location>
</feature>
<dbReference type="Proteomes" id="UP000549394">
    <property type="component" value="Unassembled WGS sequence"/>
</dbReference>
<evidence type="ECO:0000313" key="3">
    <source>
        <dbReference type="Proteomes" id="UP000549394"/>
    </source>
</evidence>
<gene>
    <name evidence="2" type="ORF">DGYR_LOCUS10739</name>
</gene>
<evidence type="ECO:0000256" key="1">
    <source>
        <dbReference type="SAM" id="MobiDB-lite"/>
    </source>
</evidence>
<sequence>MSEKVRQKNSDKQFQKGKNKIHKKAYKNPKAFTGSRAEGQGFADVRKKKVMREYYKMLRKEKINKGSSETGREKKKNQKKEIRLNSPDTISDKSEKIKNKKSKKSLYKQVQEEYKKKQADKKIEVERVSKEKVEREKAIQDYKEVKSKKFSKLAKVNWKGQPNMTSQMHVLLDEIERMKKK</sequence>
<dbReference type="Pfam" id="PF08524">
    <property type="entry name" value="rRNA_processing"/>
    <property type="match status" value="1"/>
</dbReference>
<organism evidence="2 3">
    <name type="scientific">Dimorphilus gyrociliatus</name>
    <dbReference type="NCBI Taxonomy" id="2664684"/>
    <lineage>
        <taxon>Eukaryota</taxon>
        <taxon>Metazoa</taxon>
        <taxon>Spiralia</taxon>
        <taxon>Lophotrochozoa</taxon>
        <taxon>Annelida</taxon>
        <taxon>Polychaeta</taxon>
        <taxon>Polychaeta incertae sedis</taxon>
        <taxon>Dinophilidae</taxon>
        <taxon>Dimorphilus</taxon>
    </lineage>
</organism>
<feature type="region of interest" description="Disordered" evidence="1">
    <location>
        <begin position="59"/>
        <end position="104"/>
    </location>
</feature>
<dbReference type="PRINTS" id="PR01854">
    <property type="entry name" value="BR22PROTEIN"/>
</dbReference>
<feature type="region of interest" description="Disordered" evidence="1">
    <location>
        <begin position="1"/>
        <end position="41"/>
    </location>
</feature>
<dbReference type="EMBL" id="CAJFCJ010000019">
    <property type="protein sequence ID" value="CAD5123010.1"/>
    <property type="molecule type" value="Genomic_DNA"/>
</dbReference>
<keyword evidence="3" id="KW-1185">Reference proteome</keyword>
<feature type="compositionally biased region" description="Basic and acidic residues" evidence="1">
    <location>
        <begin position="1"/>
        <end position="14"/>
    </location>
</feature>
<dbReference type="OrthoDB" id="5377144at2759"/>
<comment type="caution">
    <text evidence="2">The sequence shown here is derived from an EMBL/GenBank/DDBJ whole genome shotgun (WGS) entry which is preliminary data.</text>
</comment>
<dbReference type="AlphaFoldDB" id="A0A7I8W364"/>
<accession>A0A7I8W364</accession>
<name>A0A7I8W364_9ANNE</name>
<protein>
    <submittedName>
        <fullName evidence="2">DgyrCDS11397</fullName>
    </submittedName>
</protein>